<keyword evidence="3" id="KW-1185">Reference proteome</keyword>
<name>A0ABN0Q773_ENTCL</name>
<evidence type="ECO:0000259" key="1">
    <source>
        <dbReference type="Pfam" id="PF24295"/>
    </source>
</evidence>
<proteinExistence type="predicted"/>
<reference evidence="2 3" key="1">
    <citation type="journal article" date="2014" name="Genome Announc.">
        <title>Draft Genome Sequence of Enterobacter cloacae Strain S611.</title>
        <authorList>
            <person name="Wang D."/>
            <person name="Han C.S."/>
            <person name="Dichosa A.E."/>
            <person name="Gleasner C.D."/>
            <person name="Johnson S.L."/>
            <person name="Daligault H.E."/>
            <person name="Davenport K.W."/>
            <person name="Li P.E."/>
            <person name="Pierson E.A."/>
            <person name="Pierson L.S.III."/>
        </authorList>
    </citation>
    <scope>NUCLEOTIDE SEQUENCE [LARGE SCALE GENOMIC DNA]</scope>
    <source>
        <strain evidence="2 3">S611</strain>
    </source>
</reference>
<dbReference type="Proteomes" id="UP000017834">
    <property type="component" value="Unassembled WGS sequence"/>
</dbReference>
<feature type="domain" description="DUF7480" evidence="1">
    <location>
        <begin position="1"/>
        <end position="59"/>
    </location>
</feature>
<protein>
    <recommendedName>
        <fullName evidence="1">DUF7480 domain-containing protein</fullName>
    </recommendedName>
</protein>
<gene>
    <name evidence="2" type="ORF">EDP2_1625</name>
</gene>
<dbReference type="InterPro" id="IPR055903">
    <property type="entry name" value="DUF7480"/>
</dbReference>
<accession>A0ABN0Q773</accession>
<organism evidence="2 3">
    <name type="scientific">Enterobacter cloacae S611</name>
    <dbReference type="NCBI Taxonomy" id="1399146"/>
    <lineage>
        <taxon>Bacteria</taxon>
        <taxon>Pseudomonadati</taxon>
        <taxon>Pseudomonadota</taxon>
        <taxon>Gammaproteobacteria</taxon>
        <taxon>Enterobacterales</taxon>
        <taxon>Enterobacteriaceae</taxon>
        <taxon>Enterobacter</taxon>
        <taxon>Enterobacter cloacae complex</taxon>
    </lineage>
</organism>
<dbReference type="EMBL" id="AXOM01000046">
    <property type="protein sequence ID" value="ESS57861.1"/>
    <property type="molecule type" value="Genomic_DNA"/>
</dbReference>
<evidence type="ECO:0000313" key="2">
    <source>
        <dbReference type="EMBL" id="ESS57861.1"/>
    </source>
</evidence>
<dbReference type="Pfam" id="PF24295">
    <property type="entry name" value="DUF7480"/>
    <property type="match status" value="1"/>
</dbReference>
<sequence>MKPGEKLTAVEIYSSKDKPLLIRFYDKPLSVPHGHCLPLFGATFEYGKEYSVAWDIHTADGMYMIIAEFMLSND</sequence>
<comment type="caution">
    <text evidence="2">The sequence shown here is derived from an EMBL/GenBank/DDBJ whole genome shotgun (WGS) entry which is preliminary data.</text>
</comment>
<evidence type="ECO:0000313" key="3">
    <source>
        <dbReference type="Proteomes" id="UP000017834"/>
    </source>
</evidence>